<reference evidence="4 5" key="1">
    <citation type="journal article" date="2024" name="Chem. Sci.">
        <title>Discovery of megapolipeptins by genome mining of a Burkholderiales bacteria collection.</title>
        <authorList>
            <person name="Paulo B.S."/>
            <person name="Recchia M.J.J."/>
            <person name="Lee S."/>
            <person name="Fergusson C.H."/>
            <person name="Romanowski S.B."/>
            <person name="Hernandez A."/>
            <person name="Krull N."/>
            <person name="Liu D.Y."/>
            <person name="Cavanagh H."/>
            <person name="Bos A."/>
            <person name="Gray C.A."/>
            <person name="Murphy B.T."/>
            <person name="Linington R.G."/>
            <person name="Eustaquio A.S."/>
        </authorList>
    </citation>
    <scope>NUCLEOTIDE SEQUENCE [LARGE SCALE GENOMIC DNA]</scope>
    <source>
        <strain evidence="4 5">RL21-008-BIB-A</strain>
    </source>
</reference>
<protein>
    <submittedName>
        <fullName evidence="4">FAD-dependent oxidoreductase</fullName>
    </submittedName>
</protein>
<dbReference type="InterPro" id="IPR036188">
    <property type="entry name" value="FAD/NAD-bd_sf"/>
</dbReference>
<evidence type="ECO:0000256" key="2">
    <source>
        <dbReference type="ARBA" id="ARBA00023002"/>
    </source>
</evidence>
<dbReference type="Proteomes" id="UP001629246">
    <property type="component" value="Unassembled WGS sequence"/>
</dbReference>
<name>A0ABW9AB63_9BURK</name>
<evidence type="ECO:0000259" key="3">
    <source>
        <dbReference type="Pfam" id="PF01266"/>
    </source>
</evidence>
<dbReference type="Gene3D" id="3.30.9.10">
    <property type="entry name" value="D-Amino Acid Oxidase, subunit A, domain 2"/>
    <property type="match status" value="1"/>
</dbReference>
<evidence type="ECO:0000313" key="4">
    <source>
        <dbReference type="EMBL" id="MFL9925227.1"/>
    </source>
</evidence>
<evidence type="ECO:0000256" key="1">
    <source>
        <dbReference type="ARBA" id="ARBA00009410"/>
    </source>
</evidence>
<accession>A0ABW9AB63</accession>
<proteinExistence type="inferred from homology"/>
<dbReference type="PANTHER" id="PTHR13847:SF280">
    <property type="entry name" value="D-AMINO ACID DEHYDROGENASE"/>
    <property type="match status" value="1"/>
</dbReference>
<keyword evidence="5" id="KW-1185">Reference proteome</keyword>
<dbReference type="Pfam" id="PF01266">
    <property type="entry name" value="DAO"/>
    <property type="match status" value="1"/>
</dbReference>
<comment type="caution">
    <text evidence="4">The sequence shown here is derived from an EMBL/GenBank/DDBJ whole genome shotgun (WGS) entry which is preliminary data.</text>
</comment>
<gene>
    <name evidence="4" type="ORF">PQR62_13195</name>
</gene>
<evidence type="ECO:0000313" key="5">
    <source>
        <dbReference type="Proteomes" id="UP001629246"/>
    </source>
</evidence>
<dbReference type="Gene3D" id="3.50.50.60">
    <property type="entry name" value="FAD/NAD(P)-binding domain"/>
    <property type="match status" value="2"/>
</dbReference>
<feature type="domain" description="FAD dependent oxidoreductase" evidence="3">
    <location>
        <begin position="22"/>
        <end position="418"/>
    </location>
</feature>
<dbReference type="SUPFAM" id="SSF51905">
    <property type="entry name" value="FAD/NAD(P)-binding domain"/>
    <property type="match status" value="1"/>
</dbReference>
<dbReference type="InterPro" id="IPR006076">
    <property type="entry name" value="FAD-dep_OxRdtase"/>
</dbReference>
<comment type="similarity">
    <text evidence="1">Belongs to the DadA oxidoreductase family.</text>
</comment>
<keyword evidence="2" id="KW-0560">Oxidoreductase</keyword>
<organism evidence="4 5">
    <name type="scientific">Herbaspirillum lusitanum</name>
    <dbReference type="NCBI Taxonomy" id="213312"/>
    <lineage>
        <taxon>Bacteria</taxon>
        <taxon>Pseudomonadati</taxon>
        <taxon>Pseudomonadota</taxon>
        <taxon>Betaproteobacteria</taxon>
        <taxon>Burkholderiales</taxon>
        <taxon>Oxalobacteraceae</taxon>
        <taxon>Herbaspirillum</taxon>
    </lineage>
</organism>
<dbReference type="EMBL" id="JAQQFM010000005">
    <property type="protein sequence ID" value="MFL9925227.1"/>
    <property type="molecule type" value="Genomic_DNA"/>
</dbReference>
<sequence>MPQQTTETKTDSVTNNNTHRQIAVIGGGLSGICTAYFLAAKGFEVAVLERRANVAEEATFGNSGLLAPGSAMPLTLPGRFATFRCRFQDEPRVLLRSGIDMARNRWMRGTRKAQQQEFAANKLRLTRLSAYGQMLTRHLQEHHALEHENSDGVIHLFRHAADAARIPQLLEAAQQSELKHKAVDAEAIRLLEPAFASGAALAGAIHYPQDQAGNCVLFAKQMRLAAQELGVVFHFGCTVKSLQPEFGGRVALEVEAPQFESSRLMVDGVVVAAGLQSANLLRPLGTVLPLHALESYSALVPIKNPDDAPNAALVDEAYKVAMTRIGNRIRISGLLGFVSPSKTPPPKALRNLLKIAGDYYPNAANYNQAHFWSNSMALTPSGMPLLGPTLQGNVYVNVGHGASGWAASVGSSALVAEMLAGEEPAFDPEGLLLQHMPVAK</sequence>
<dbReference type="PANTHER" id="PTHR13847">
    <property type="entry name" value="SARCOSINE DEHYDROGENASE-RELATED"/>
    <property type="match status" value="1"/>
</dbReference>